<feature type="transmembrane region" description="Helical" evidence="1">
    <location>
        <begin position="59"/>
        <end position="79"/>
    </location>
</feature>
<sequence length="120" mass="11984">MIRLTQGLGVLLIALGLAGYTLGETQHWTALLPAGLGAVVLVLGIVAALVSAHQHFVHAALVLALLGALGSLRQVGALVTGDTGIAPVVGTLAAVACAVYVGLGIRSFVAARKAREQSGV</sequence>
<reference evidence="2 3" key="1">
    <citation type="submission" date="2019-01" db="EMBL/GenBank/DDBJ databases">
        <title>Egibacter rhizosphaerae EGI 80759T.</title>
        <authorList>
            <person name="Chen D.-D."/>
            <person name="Tian Y."/>
            <person name="Jiao J.-Y."/>
            <person name="Zhang X.-T."/>
            <person name="Zhang Y.-G."/>
            <person name="Zhang Y."/>
            <person name="Xiao M."/>
            <person name="Shu W.-S."/>
            <person name="Li W.-J."/>
        </authorList>
    </citation>
    <scope>NUCLEOTIDE SEQUENCE [LARGE SCALE GENOMIC DNA]</scope>
    <source>
        <strain evidence="2 3">EGI 80759</strain>
    </source>
</reference>
<name>A0A411YAP5_9ACTN</name>
<keyword evidence="1" id="KW-0812">Transmembrane</keyword>
<evidence type="ECO:0000256" key="1">
    <source>
        <dbReference type="SAM" id="Phobius"/>
    </source>
</evidence>
<accession>A0A411YAP5</accession>
<feature type="transmembrane region" description="Helical" evidence="1">
    <location>
        <begin position="85"/>
        <end position="105"/>
    </location>
</feature>
<organism evidence="2 3">
    <name type="scientific">Egibacter rhizosphaerae</name>
    <dbReference type="NCBI Taxonomy" id="1670831"/>
    <lineage>
        <taxon>Bacteria</taxon>
        <taxon>Bacillati</taxon>
        <taxon>Actinomycetota</taxon>
        <taxon>Nitriliruptoria</taxon>
        <taxon>Egibacterales</taxon>
        <taxon>Egibacteraceae</taxon>
        <taxon>Egibacter</taxon>
    </lineage>
</organism>
<dbReference type="EMBL" id="CP036402">
    <property type="protein sequence ID" value="QBI18248.1"/>
    <property type="molecule type" value="Genomic_DNA"/>
</dbReference>
<evidence type="ECO:0000313" key="2">
    <source>
        <dbReference type="EMBL" id="QBI18248.1"/>
    </source>
</evidence>
<dbReference type="KEGG" id="erz:ER308_00780"/>
<protein>
    <submittedName>
        <fullName evidence="2">Uncharacterized protein</fullName>
    </submittedName>
</protein>
<dbReference type="RefSeq" id="WP_131153246.1">
    <property type="nucleotide sequence ID" value="NZ_CP036402.1"/>
</dbReference>
<proteinExistence type="predicted"/>
<dbReference type="AlphaFoldDB" id="A0A411YAP5"/>
<evidence type="ECO:0000313" key="3">
    <source>
        <dbReference type="Proteomes" id="UP000291469"/>
    </source>
</evidence>
<gene>
    <name evidence="2" type="ORF">ER308_00780</name>
</gene>
<keyword evidence="1" id="KW-1133">Transmembrane helix</keyword>
<dbReference type="Proteomes" id="UP000291469">
    <property type="component" value="Chromosome"/>
</dbReference>
<keyword evidence="3" id="KW-1185">Reference proteome</keyword>
<feature type="transmembrane region" description="Helical" evidence="1">
    <location>
        <begin position="33"/>
        <end position="52"/>
    </location>
</feature>
<keyword evidence="1" id="KW-0472">Membrane</keyword>